<evidence type="ECO:0000259" key="5">
    <source>
        <dbReference type="PROSITE" id="PS51462"/>
    </source>
</evidence>
<dbReference type="CDD" id="cd04666">
    <property type="entry name" value="NUDIX_DIPP2_like_Nudt4"/>
    <property type="match status" value="1"/>
</dbReference>
<dbReference type="GO" id="GO:0016462">
    <property type="term" value="F:pyrophosphatase activity"/>
    <property type="evidence" value="ECO:0007669"/>
    <property type="project" value="InterPro"/>
</dbReference>
<dbReference type="InterPro" id="IPR000086">
    <property type="entry name" value="NUDIX_hydrolase_dom"/>
</dbReference>
<dbReference type="PROSITE" id="PS51462">
    <property type="entry name" value="NUDIX"/>
    <property type="match status" value="1"/>
</dbReference>
<keyword evidence="7" id="KW-1185">Reference proteome</keyword>
<sequence>MLLNKSLQLPLRIARRKKGKARTQFAALPWRLQGGTVQICLITSRGSGRWILPKGWPINRQTPAEAAATEAREEAGLIGTPDDRCLGVYSYVKRGDRSRTPHLAMVYGIEVTQVLQDWDERRQRRRKWFSLAEAAARVDEPELRHIITGFDPLAETRRLG</sequence>
<evidence type="ECO:0000256" key="3">
    <source>
        <dbReference type="ARBA" id="ARBA00022801"/>
    </source>
</evidence>
<dbReference type="PANTHER" id="PTHR12629">
    <property type="entry name" value="DIPHOSPHOINOSITOL POLYPHOSPHATE PHOSPHOHYDROLASE"/>
    <property type="match status" value="1"/>
</dbReference>
<dbReference type="Pfam" id="PF00293">
    <property type="entry name" value="NUDIX"/>
    <property type="match status" value="1"/>
</dbReference>
<dbReference type="GO" id="GO:0005737">
    <property type="term" value="C:cytoplasm"/>
    <property type="evidence" value="ECO:0007669"/>
    <property type="project" value="TreeGrafter"/>
</dbReference>
<dbReference type="RefSeq" id="WP_110812684.1">
    <property type="nucleotide sequence ID" value="NZ_QJTE01000001.1"/>
</dbReference>
<keyword evidence="2" id="KW-0479">Metal-binding</keyword>
<keyword evidence="3" id="KW-0378">Hydrolase</keyword>
<accession>A0A318TBE0</accession>
<dbReference type="InterPro" id="IPR047198">
    <property type="entry name" value="DDP-like_NUDIX"/>
</dbReference>
<keyword evidence="4" id="KW-0460">Magnesium</keyword>
<gene>
    <name evidence="6" type="ORF">DFP88_101317</name>
</gene>
<comment type="caution">
    <text evidence="6">The sequence shown here is derived from an EMBL/GenBank/DDBJ whole genome shotgun (WGS) entry which is preliminary data.</text>
</comment>
<evidence type="ECO:0000256" key="4">
    <source>
        <dbReference type="ARBA" id="ARBA00022842"/>
    </source>
</evidence>
<dbReference type="InterPro" id="IPR015797">
    <property type="entry name" value="NUDIX_hydrolase-like_dom_sf"/>
</dbReference>
<dbReference type="PANTHER" id="PTHR12629:SF0">
    <property type="entry name" value="DIPHOSPHOINOSITOL-POLYPHOSPHATE DIPHOSPHATASE"/>
    <property type="match status" value="1"/>
</dbReference>
<dbReference type="EMBL" id="QJTE01000001">
    <property type="protein sequence ID" value="PYE85648.1"/>
    <property type="molecule type" value="Genomic_DNA"/>
</dbReference>
<dbReference type="Proteomes" id="UP000248311">
    <property type="component" value="Unassembled WGS sequence"/>
</dbReference>
<name>A0A318TBE0_9RHOB</name>
<dbReference type="GO" id="GO:0046872">
    <property type="term" value="F:metal ion binding"/>
    <property type="evidence" value="ECO:0007669"/>
    <property type="project" value="UniProtKB-KW"/>
</dbReference>
<comment type="cofactor">
    <cofactor evidence="1">
        <name>Mg(2+)</name>
        <dbReference type="ChEBI" id="CHEBI:18420"/>
    </cofactor>
</comment>
<feature type="domain" description="Nudix hydrolase" evidence="5">
    <location>
        <begin position="1"/>
        <end position="151"/>
    </location>
</feature>
<dbReference type="AlphaFoldDB" id="A0A318TBE0"/>
<reference evidence="6 7" key="1">
    <citation type="submission" date="2018-06" db="EMBL/GenBank/DDBJ databases">
        <title>Genomic Encyclopedia of Type Strains, Phase III (KMG-III): the genomes of soil and plant-associated and newly described type strains.</title>
        <authorList>
            <person name="Whitman W."/>
        </authorList>
    </citation>
    <scope>NUCLEOTIDE SEQUENCE [LARGE SCALE GENOMIC DNA]</scope>
    <source>
        <strain evidence="6 7">CECT 9025</strain>
    </source>
</reference>
<evidence type="ECO:0000313" key="7">
    <source>
        <dbReference type="Proteomes" id="UP000248311"/>
    </source>
</evidence>
<dbReference type="Gene3D" id="3.90.79.10">
    <property type="entry name" value="Nucleoside Triphosphate Pyrophosphohydrolase"/>
    <property type="match status" value="1"/>
</dbReference>
<evidence type="ECO:0000256" key="2">
    <source>
        <dbReference type="ARBA" id="ARBA00022723"/>
    </source>
</evidence>
<dbReference type="SUPFAM" id="SSF55811">
    <property type="entry name" value="Nudix"/>
    <property type="match status" value="1"/>
</dbReference>
<evidence type="ECO:0000313" key="6">
    <source>
        <dbReference type="EMBL" id="PYE85648.1"/>
    </source>
</evidence>
<organism evidence="6 7">
    <name type="scientific">Pseudoroseicyclus aestuarii</name>
    <dbReference type="NCBI Taxonomy" id="1795041"/>
    <lineage>
        <taxon>Bacteria</taxon>
        <taxon>Pseudomonadati</taxon>
        <taxon>Pseudomonadota</taxon>
        <taxon>Alphaproteobacteria</taxon>
        <taxon>Rhodobacterales</taxon>
        <taxon>Paracoccaceae</taxon>
        <taxon>Pseudoroseicyclus</taxon>
    </lineage>
</organism>
<proteinExistence type="predicted"/>
<protein>
    <submittedName>
        <fullName evidence="6">NUDIX domain-containing protein</fullName>
    </submittedName>
</protein>
<dbReference type="OrthoDB" id="7066910at2"/>
<evidence type="ECO:0000256" key="1">
    <source>
        <dbReference type="ARBA" id="ARBA00001946"/>
    </source>
</evidence>